<dbReference type="AlphaFoldDB" id="A0A2T4ZGN5"/>
<reference evidence="2 3" key="1">
    <citation type="submission" date="2018-04" db="EMBL/GenBank/DDBJ databases">
        <title>Genomic Encyclopedia of Archaeal and Bacterial Type Strains, Phase II (KMG-II): from individual species to whole genera.</title>
        <authorList>
            <person name="Goeker M."/>
        </authorList>
    </citation>
    <scope>NUCLEOTIDE SEQUENCE [LARGE SCALE GENOMIC DNA]</scope>
    <source>
        <strain evidence="2 3">DSM 25521</strain>
    </source>
</reference>
<sequence length="201" mass="21677">MRVMIKGFRGLIAGASVAFAAGMPAVAAPDLAASLRQCAAITATTERLACFDALAAGQPAGPSSGLTGRWRQGQAMADRRLVVEQLPLESWSEEGIILVLSCRDDRASLSVRRDTPILAGATVFVTVRVNDRLAPGDVWSVGRDLTEAAFPGDVRELLRQLPETGTLFIRLEGSRRWRFEGTFQLDGLAAIRTRLLADCPR</sequence>
<evidence type="ECO:0000313" key="3">
    <source>
        <dbReference type="Proteomes" id="UP000241808"/>
    </source>
</evidence>
<evidence type="ECO:0000313" key="2">
    <source>
        <dbReference type="EMBL" id="PTM61053.1"/>
    </source>
</evidence>
<dbReference type="Proteomes" id="UP000241808">
    <property type="component" value="Unassembled WGS sequence"/>
</dbReference>
<name>A0A2T4ZGN5_9HYPH</name>
<organism evidence="2 3">
    <name type="scientific">Phreatobacter oligotrophus</name>
    <dbReference type="NCBI Taxonomy" id="1122261"/>
    <lineage>
        <taxon>Bacteria</taxon>
        <taxon>Pseudomonadati</taxon>
        <taxon>Pseudomonadota</taxon>
        <taxon>Alphaproteobacteria</taxon>
        <taxon>Hyphomicrobiales</taxon>
        <taxon>Phreatobacteraceae</taxon>
        <taxon>Phreatobacter</taxon>
    </lineage>
</organism>
<evidence type="ECO:0000256" key="1">
    <source>
        <dbReference type="SAM" id="SignalP"/>
    </source>
</evidence>
<dbReference type="RefSeq" id="WP_108174974.1">
    <property type="nucleotide sequence ID" value="NZ_PZZL01000002.1"/>
</dbReference>
<evidence type="ECO:0008006" key="4">
    <source>
        <dbReference type="Google" id="ProtNLM"/>
    </source>
</evidence>
<dbReference type="OrthoDB" id="8158974at2"/>
<gene>
    <name evidence="2" type="ORF">C8P69_102439</name>
</gene>
<keyword evidence="3" id="KW-1185">Reference proteome</keyword>
<protein>
    <recommendedName>
        <fullName evidence="4">Type VI secretion system protein VasI</fullName>
    </recommendedName>
</protein>
<feature type="chain" id="PRO_5015446068" description="Type VI secretion system protein VasI" evidence="1">
    <location>
        <begin position="21"/>
        <end position="201"/>
    </location>
</feature>
<dbReference type="EMBL" id="PZZL01000002">
    <property type="protein sequence ID" value="PTM61053.1"/>
    <property type="molecule type" value="Genomic_DNA"/>
</dbReference>
<proteinExistence type="predicted"/>
<keyword evidence="1" id="KW-0732">Signal</keyword>
<comment type="caution">
    <text evidence="2">The sequence shown here is derived from an EMBL/GenBank/DDBJ whole genome shotgun (WGS) entry which is preliminary data.</text>
</comment>
<feature type="signal peptide" evidence="1">
    <location>
        <begin position="1"/>
        <end position="20"/>
    </location>
</feature>
<accession>A0A2T4ZGN5</accession>